<keyword evidence="3 7" id="KW-0732">Signal</keyword>
<dbReference type="PANTHER" id="PTHR34820">
    <property type="entry name" value="INNER MEMBRANE PROTEIN YEBZ"/>
    <property type="match status" value="1"/>
</dbReference>
<evidence type="ECO:0000256" key="7">
    <source>
        <dbReference type="SAM" id="SignalP"/>
    </source>
</evidence>
<evidence type="ECO:0000256" key="6">
    <source>
        <dbReference type="SAM" id="Phobius"/>
    </source>
</evidence>
<dbReference type="EMBL" id="JAGEOJ010000018">
    <property type="protein sequence ID" value="MBO2452951.1"/>
    <property type="molecule type" value="Genomic_DNA"/>
</dbReference>
<comment type="subcellular location">
    <subcellularLocation>
        <location evidence="1">Cell envelope</location>
    </subcellularLocation>
</comment>
<comment type="caution">
    <text evidence="9">The sequence shown here is derived from an EMBL/GenBank/DDBJ whole genome shotgun (WGS) entry which is preliminary data.</text>
</comment>
<evidence type="ECO:0000313" key="10">
    <source>
        <dbReference type="Proteomes" id="UP000669179"/>
    </source>
</evidence>
<dbReference type="InterPro" id="IPR014755">
    <property type="entry name" value="Cu-Rt/internalin_Ig-like"/>
</dbReference>
<dbReference type="GO" id="GO:0046688">
    <property type="term" value="P:response to copper ion"/>
    <property type="evidence" value="ECO:0007669"/>
    <property type="project" value="InterPro"/>
</dbReference>
<feature type="region of interest" description="Disordered" evidence="5">
    <location>
        <begin position="114"/>
        <end position="159"/>
    </location>
</feature>
<feature type="transmembrane region" description="Helical" evidence="6">
    <location>
        <begin position="165"/>
        <end position="186"/>
    </location>
</feature>
<dbReference type="InterPro" id="IPR007348">
    <property type="entry name" value="CopC_dom"/>
</dbReference>
<dbReference type="InterPro" id="IPR032694">
    <property type="entry name" value="CopC/D"/>
</dbReference>
<reference evidence="9" key="1">
    <citation type="submission" date="2021-03" db="EMBL/GenBank/DDBJ databases">
        <authorList>
            <person name="Kanchanasin P."/>
            <person name="Saeng-In P."/>
            <person name="Phongsopitanun W."/>
            <person name="Yuki M."/>
            <person name="Kudo T."/>
            <person name="Ohkuma M."/>
            <person name="Tanasupawat S."/>
        </authorList>
    </citation>
    <scope>NUCLEOTIDE SEQUENCE</scope>
    <source>
        <strain evidence="9">GKU 128</strain>
    </source>
</reference>
<proteinExistence type="predicted"/>
<accession>A0A939PHT3</accession>
<keyword evidence="10" id="KW-1185">Reference proteome</keyword>
<organism evidence="9 10">
    <name type="scientific">Actinomadura barringtoniae</name>
    <dbReference type="NCBI Taxonomy" id="1427535"/>
    <lineage>
        <taxon>Bacteria</taxon>
        <taxon>Bacillati</taxon>
        <taxon>Actinomycetota</taxon>
        <taxon>Actinomycetes</taxon>
        <taxon>Streptosporangiales</taxon>
        <taxon>Thermomonosporaceae</taxon>
        <taxon>Actinomadura</taxon>
    </lineage>
</organism>
<name>A0A939PHT3_9ACTN</name>
<evidence type="ECO:0000256" key="1">
    <source>
        <dbReference type="ARBA" id="ARBA00004196"/>
    </source>
</evidence>
<sequence length="190" mass="18548">MRQLAMIGAGTAMIVASVAAPASAHTTLTSANPKSGSTIASPSQIELTYADPVSFPKVVLADSANKQVTVGAAQAVDNKVTAPLSAQLPNGTYTVGWRVVATDGHPVTGSYKFTVEGSDGGSGGSGGSAGSSAAPAPDAQQPPAANSSATAQAGQRSSSGGGSNGWLWIGLIALAVIAIGGGGMVLKRRS</sequence>
<evidence type="ECO:0000259" key="8">
    <source>
        <dbReference type="Pfam" id="PF04234"/>
    </source>
</evidence>
<feature type="signal peptide" evidence="7">
    <location>
        <begin position="1"/>
        <end position="24"/>
    </location>
</feature>
<feature type="compositionally biased region" description="Gly residues" evidence="5">
    <location>
        <begin position="118"/>
        <end position="129"/>
    </location>
</feature>
<dbReference type="SUPFAM" id="SSF81296">
    <property type="entry name" value="E set domains"/>
    <property type="match status" value="1"/>
</dbReference>
<evidence type="ECO:0000256" key="4">
    <source>
        <dbReference type="ARBA" id="ARBA00023008"/>
    </source>
</evidence>
<keyword evidence="2" id="KW-0479">Metal-binding</keyword>
<dbReference type="GO" id="GO:0030313">
    <property type="term" value="C:cell envelope"/>
    <property type="evidence" value="ECO:0007669"/>
    <property type="project" value="UniProtKB-SubCell"/>
</dbReference>
<feature type="compositionally biased region" description="Low complexity" evidence="5">
    <location>
        <begin position="130"/>
        <end position="158"/>
    </location>
</feature>
<dbReference type="InterPro" id="IPR014756">
    <property type="entry name" value="Ig_E-set"/>
</dbReference>
<dbReference type="Proteomes" id="UP000669179">
    <property type="component" value="Unassembled WGS sequence"/>
</dbReference>
<feature type="domain" description="CopC" evidence="8">
    <location>
        <begin position="25"/>
        <end position="115"/>
    </location>
</feature>
<dbReference type="Gene3D" id="2.60.40.1220">
    <property type="match status" value="1"/>
</dbReference>
<evidence type="ECO:0000256" key="3">
    <source>
        <dbReference type="ARBA" id="ARBA00022729"/>
    </source>
</evidence>
<dbReference type="GO" id="GO:0005886">
    <property type="term" value="C:plasma membrane"/>
    <property type="evidence" value="ECO:0007669"/>
    <property type="project" value="TreeGrafter"/>
</dbReference>
<keyword evidence="6" id="KW-1133">Transmembrane helix</keyword>
<protein>
    <submittedName>
        <fullName evidence="9">Copper resistance protein CopC</fullName>
    </submittedName>
</protein>
<dbReference type="GO" id="GO:0005507">
    <property type="term" value="F:copper ion binding"/>
    <property type="evidence" value="ECO:0007669"/>
    <property type="project" value="InterPro"/>
</dbReference>
<gene>
    <name evidence="9" type="ORF">J4573_38075</name>
</gene>
<evidence type="ECO:0000313" key="9">
    <source>
        <dbReference type="EMBL" id="MBO2452951.1"/>
    </source>
</evidence>
<dbReference type="AlphaFoldDB" id="A0A939PHT3"/>
<dbReference type="GO" id="GO:0042597">
    <property type="term" value="C:periplasmic space"/>
    <property type="evidence" value="ECO:0007669"/>
    <property type="project" value="InterPro"/>
</dbReference>
<feature type="chain" id="PRO_5036783011" evidence="7">
    <location>
        <begin position="25"/>
        <end position="190"/>
    </location>
</feature>
<evidence type="ECO:0000256" key="2">
    <source>
        <dbReference type="ARBA" id="ARBA00022723"/>
    </source>
</evidence>
<keyword evidence="6" id="KW-0472">Membrane</keyword>
<dbReference type="Pfam" id="PF04234">
    <property type="entry name" value="CopC"/>
    <property type="match status" value="1"/>
</dbReference>
<keyword evidence="6" id="KW-0812">Transmembrane</keyword>
<evidence type="ECO:0000256" key="5">
    <source>
        <dbReference type="SAM" id="MobiDB-lite"/>
    </source>
</evidence>
<keyword evidence="4" id="KW-0186">Copper</keyword>
<dbReference type="PANTHER" id="PTHR34820:SF4">
    <property type="entry name" value="INNER MEMBRANE PROTEIN YEBZ"/>
    <property type="match status" value="1"/>
</dbReference>
<dbReference type="GO" id="GO:0006825">
    <property type="term" value="P:copper ion transport"/>
    <property type="evidence" value="ECO:0007669"/>
    <property type="project" value="InterPro"/>
</dbReference>